<feature type="domain" description="MAM" evidence="3">
    <location>
        <begin position="154"/>
        <end position="282"/>
    </location>
</feature>
<organism evidence="4 5">
    <name type="scientific">Cyclopterus lumpus</name>
    <name type="common">Lumpsucker</name>
    <dbReference type="NCBI Taxonomy" id="8103"/>
    <lineage>
        <taxon>Eukaryota</taxon>
        <taxon>Metazoa</taxon>
        <taxon>Chordata</taxon>
        <taxon>Craniata</taxon>
        <taxon>Vertebrata</taxon>
        <taxon>Euteleostomi</taxon>
        <taxon>Actinopterygii</taxon>
        <taxon>Neopterygii</taxon>
        <taxon>Teleostei</taxon>
        <taxon>Neoteleostei</taxon>
        <taxon>Acanthomorphata</taxon>
        <taxon>Eupercaria</taxon>
        <taxon>Perciformes</taxon>
        <taxon>Cottioidei</taxon>
        <taxon>Cottales</taxon>
        <taxon>Cyclopteridae</taxon>
        <taxon>Cyclopterus</taxon>
    </lineage>
</organism>
<dbReference type="PANTHER" id="PTHR23282:SF101">
    <property type="entry name" value="MAM DOMAIN-CONTAINING PROTEIN"/>
    <property type="match status" value="1"/>
</dbReference>
<keyword evidence="2" id="KW-0812">Transmembrane</keyword>
<evidence type="ECO:0000256" key="2">
    <source>
        <dbReference type="SAM" id="Phobius"/>
    </source>
</evidence>
<keyword evidence="2" id="KW-0472">Membrane</keyword>
<dbReference type="PROSITE" id="PS50060">
    <property type="entry name" value="MAM_2"/>
    <property type="match status" value="3"/>
</dbReference>
<reference evidence="4" key="1">
    <citation type="submission" date="2025-08" db="UniProtKB">
        <authorList>
            <consortium name="Ensembl"/>
        </authorList>
    </citation>
    <scope>IDENTIFICATION</scope>
</reference>
<dbReference type="InterPro" id="IPR013320">
    <property type="entry name" value="ConA-like_dom_sf"/>
</dbReference>
<evidence type="ECO:0000313" key="4">
    <source>
        <dbReference type="Ensembl" id="ENSCLMP00005043870.1"/>
    </source>
</evidence>
<dbReference type="InterPro" id="IPR000998">
    <property type="entry name" value="MAM_dom"/>
</dbReference>
<feature type="transmembrane region" description="Helical" evidence="2">
    <location>
        <begin position="378"/>
        <end position="404"/>
    </location>
</feature>
<keyword evidence="5" id="KW-1185">Reference proteome</keyword>
<dbReference type="InterPro" id="IPR051560">
    <property type="entry name" value="MAM_domain-containing"/>
</dbReference>
<reference evidence="4" key="2">
    <citation type="submission" date="2025-09" db="UniProtKB">
        <authorList>
            <consortium name="Ensembl"/>
        </authorList>
    </citation>
    <scope>IDENTIFICATION</scope>
</reference>
<evidence type="ECO:0000259" key="3">
    <source>
        <dbReference type="PROSITE" id="PS50060"/>
    </source>
</evidence>
<dbReference type="PANTHER" id="PTHR23282">
    <property type="entry name" value="APICAL ENDOSOMAL GLYCOPROTEIN PRECURSOR"/>
    <property type="match status" value="1"/>
</dbReference>
<dbReference type="GO" id="GO:0016020">
    <property type="term" value="C:membrane"/>
    <property type="evidence" value="ECO:0007669"/>
    <property type="project" value="InterPro"/>
</dbReference>
<dbReference type="Ensembl" id="ENSCLMT00005045428.1">
    <property type="protein sequence ID" value="ENSCLMP00005043870.1"/>
    <property type="gene ID" value="ENSCLMG00005020366.1"/>
</dbReference>
<dbReference type="CDD" id="cd06263">
    <property type="entry name" value="MAM"/>
    <property type="match status" value="2"/>
</dbReference>
<evidence type="ECO:0000313" key="5">
    <source>
        <dbReference type="Proteomes" id="UP000694565"/>
    </source>
</evidence>
<dbReference type="AlphaFoldDB" id="A0A8C3G9E7"/>
<proteinExistence type="predicted"/>
<feature type="region of interest" description="Disordered" evidence="1">
    <location>
        <begin position="311"/>
        <end position="339"/>
    </location>
</feature>
<feature type="domain" description="MAM" evidence="3">
    <location>
        <begin position="31"/>
        <end position="152"/>
    </location>
</feature>
<dbReference type="Proteomes" id="UP000694565">
    <property type="component" value="Unplaced"/>
</dbReference>
<sequence length="427" mass="47373">MLNELSWISLCVFMLYKKQLVNKLTSNTNQHVHNSAFYVGYYLSAQLWSHPVGSRGAVMTAVMEPTAADGECLMFWYYMEGSEVGELSVYLQTLDGKGVLLWTRSGDQGKHWRHGRVTLFSPSVVFKAAHVPGTNSTVKLDDISVREGACSPPGSCDFEAGQCTWVNIPKEDGHDWVLASGGFQGPPTDHTTQTPEVQAAQFQRKGACVQLWYHMYGKGMGLLNVYQQTEEGTQALIFSQTGDQGRLWRFAQIVVEGVKAGPTQEGDMAFDDVRLTDTQCPPPGHCDFESNSCSWSNLGGGVDQGDWLRGRGASPNPSTGPCVDHTTNSTRETKTHSGGDEEGILKWIETGNQEARWQEASVTVKHGEAFWVTNECRYIYTSTLIVVLLLYMLCCFILLLCYILEGSIVLFLNDTQPHFSNEDFTKT</sequence>
<dbReference type="SMART" id="SM00137">
    <property type="entry name" value="MAM"/>
    <property type="match status" value="2"/>
</dbReference>
<dbReference type="SUPFAM" id="SSF49899">
    <property type="entry name" value="Concanavalin A-like lectins/glucanases"/>
    <property type="match status" value="3"/>
</dbReference>
<accession>A0A8C3G9E7</accession>
<keyword evidence="2" id="KW-1133">Transmembrane helix</keyword>
<evidence type="ECO:0000256" key="1">
    <source>
        <dbReference type="SAM" id="MobiDB-lite"/>
    </source>
</evidence>
<dbReference type="Gene3D" id="2.60.120.200">
    <property type="match status" value="3"/>
</dbReference>
<feature type="domain" description="MAM" evidence="3">
    <location>
        <begin position="284"/>
        <end position="338"/>
    </location>
</feature>
<dbReference type="Pfam" id="PF00629">
    <property type="entry name" value="MAM"/>
    <property type="match status" value="2"/>
</dbReference>
<dbReference type="GeneTree" id="ENSGT00940000163883"/>
<feature type="compositionally biased region" description="Polar residues" evidence="1">
    <location>
        <begin position="315"/>
        <end position="330"/>
    </location>
</feature>
<protein>
    <recommendedName>
        <fullName evidence="3">MAM domain-containing protein</fullName>
    </recommendedName>
</protein>
<name>A0A8C3G9E7_CYCLU</name>